<comment type="caution">
    <text evidence="2">The sequence shown here is derived from an EMBL/GenBank/DDBJ whole genome shotgun (WGS) entry which is preliminary data.</text>
</comment>
<dbReference type="Proteomes" id="UP000324585">
    <property type="component" value="Unassembled WGS sequence"/>
</dbReference>
<name>A0A5J4Z2D1_PORPP</name>
<feature type="region of interest" description="Disordered" evidence="1">
    <location>
        <begin position="187"/>
        <end position="217"/>
    </location>
</feature>
<reference evidence="3" key="1">
    <citation type="journal article" date="2019" name="Nat. Commun.">
        <title>Expansion of phycobilisome linker gene families in mesophilic red algae.</title>
        <authorList>
            <person name="Lee J."/>
            <person name="Kim D."/>
            <person name="Bhattacharya D."/>
            <person name="Yoon H.S."/>
        </authorList>
    </citation>
    <scope>NUCLEOTIDE SEQUENCE [LARGE SCALE GENOMIC DNA]</scope>
    <source>
        <strain evidence="3">CCMP 1328</strain>
    </source>
</reference>
<keyword evidence="3" id="KW-1185">Reference proteome</keyword>
<protein>
    <recommendedName>
        <fullName evidence="4">39S ribosomal protein L50, mitochondrial</fullName>
    </recommendedName>
</protein>
<evidence type="ECO:0000313" key="3">
    <source>
        <dbReference type="Proteomes" id="UP000324585"/>
    </source>
</evidence>
<organism evidence="2 3">
    <name type="scientific">Porphyridium purpureum</name>
    <name type="common">Red alga</name>
    <name type="synonym">Porphyridium cruentum</name>
    <dbReference type="NCBI Taxonomy" id="35688"/>
    <lineage>
        <taxon>Eukaryota</taxon>
        <taxon>Rhodophyta</taxon>
        <taxon>Bangiophyceae</taxon>
        <taxon>Porphyridiales</taxon>
        <taxon>Porphyridiaceae</taxon>
        <taxon>Porphyridium</taxon>
    </lineage>
</organism>
<gene>
    <name evidence="2" type="ORF">FVE85_1031</name>
</gene>
<proteinExistence type="predicted"/>
<evidence type="ECO:0000256" key="1">
    <source>
        <dbReference type="SAM" id="MobiDB-lite"/>
    </source>
</evidence>
<evidence type="ECO:0000313" key="2">
    <source>
        <dbReference type="EMBL" id="KAA8497302.1"/>
    </source>
</evidence>
<dbReference type="EMBL" id="VRMN01000002">
    <property type="protein sequence ID" value="KAA8497302.1"/>
    <property type="molecule type" value="Genomic_DNA"/>
</dbReference>
<evidence type="ECO:0008006" key="4">
    <source>
        <dbReference type="Google" id="ProtNLM"/>
    </source>
</evidence>
<dbReference type="AlphaFoldDB" id="A0A5J4Z2D1"/>
<accession>A0A5J4Z2D1</accession>
<sequence length="217" mass="24376">MRWLCGVTVARRGLCAAVQNAGTGTGGSDSIRDFLKQVNVTRSVLTPPEKIGMTSSEVMEIVESTSAIGGDKRMDPDWAAQPLKTVAERLQVSRFFVKEFGTPIPSNVFPMLKCVADYAAFVERALAPEVVPLVELKRPDLPPNLHLDPRTHTPAKVMTEWRHRLKLNKRNREGSFKYMEKLHEAKEAAWNSDGKGPNDPDTQKLPYPNQQPTWRRL</sequence>
<feature type="compositionally biased region" description="Polar residues" evidence="1">
    <location>
        <begin position="208"/>
        <end position="217"/>
    </location>
</feature>